<evidence type="ECO:0000259" key="2">
    <source>
        <dbReference type="Pfam" id="PF03358"/>
    </source>
</evidence>
<reference evidence="4" key="1">
    <citation type="submission" date="2017-04" db="EMBL/GenBank/DDBJ databases">
        <authorList>
            <person name="Criscuolo A."/>
        </authorList>
    </citation>
    <scope>NUCLEOTIDE SEQUENCE [LARGE SCALE GENOMIC DNA]</scope>
</reference>
<evidence type="ECO:0000256" key="1">
    <source>
        <dbReference type="ARBA" id="ARBA00009428"/>
    </source>
</evidence>
<keyword evidence="3" id="KW-0560">Oxidoreductase</keyword>
<dbReference type="InterPro" id="IPR029039">
    <property type="entry name" value="Flavoprotein-like_sf"/>
</dbReference>
<name>A0A1Y6AFV0_9BACI</name>
<dbReference type="GO" id="GO:0010181">
    <property type="term" value="F:FMN binding"/>
    <property type="evidence" value="ECO:0007669"/>
    <property type="project" value="TreeGrafter"/>
</dbReference>
<dbReference type="EMBL" id="FWZD01000068">
    <property type="protein sequence ID" value="SME38087.1"/>
    <property type="molecule type" value="Genomic_DNA"/>
</dbReference>
<gene>
    <name evidence="3" type="primary">azr_1</name>
    <name evidence="3" type="ORF">BACERE00185_04515</name>
</gene>
<feature type="domain" description="NADPH-dependent FMN reductase-like" evidence="2">
    <location>
        <begin position="42"/>
        <end position="181"/>
    </location>
</feature>
<dbReference type="EC" id="1.7.1.6" evidence="3"/>
<dbReference type="Gene3D" id="3.40.50.360">
    <property type="match status" value="1"/>
</dbReference>
<comment type="similarity">
    <text evidence="1">Belongs to the azoreductase type 2 family.</text>
</comment>
<dbReference type="AlphaFoldDB" id="A0A1Y6AFV0"/>
<dbReference type="PANTHER" id="PTHR30543:SF21">
    <property type="entry name" value="NAD(P)H-DEPENDENT FMN REDUCTASE LOT6"/>
    <property type="match status" value="1"/>
</dbReference>
<accession>A0A1Y6AFV0</accession>
<dbReference type="GO" id="GO:0050446">
    <property type="term" value="F:azobenzene reductase (NADP+) activity"/>
    <property type="evidence" value="ECO:0007669"/>
    <property type="project" value="UniProtKB-EC"/>
</dbReference>
<organism evidence="3 4">
    <name type="scientific">Bacillus mobilis</name>
    <dbReference type="NCBI Taxonomy" id="2026190"/>
    <lineage>
        <taxon>Bacteria</taxon>
        <taxon>Bacillati</taxon>
        <taxon>Bacillota</taxon>
        <taxon>Bacilli</taxon>
        <taxon>Bacillales</taxon>
        <taxon>Bacillaceae</taxon>
        <taxon>Bacillus</taxon>
        <taxon>Bacillus cereus group</taxon>
    </lineage>
</organism>
<dbReference type="GO" id="GO:0005829">
    <property type="term" value="C:cytosol"/>
    <property type="evidence" value="ECO:0007669"/>
    <property type="project" value="TreeGrafter"/>
</dbReference>
<sequence length="216" mass="24055">MNTTFQKQYDYERWNIKGLEKSENLKIKFVNRMDDTMNENRIKVLAISGSLRKNSSNTNVLYAISNLKSENIDFQFYEGLEHLPYFSPEADTDDPPASVKGLREQLKLADGVIICTPEYARGVPGVLKNALDWIVSSGEFMNKPVAVISASSRITGGDKAHESIMLTLQMIEANIPKESTLQIGVVGTKINSKAEILDPTTREQLKSVLNSLISSI</sequence>
<evidence type="ECO:0000313" key="3">
    <source>
        <dbReference type="EMBL" id="SME38087.1"/>
    </source>
</evidence>
<evidence type="ECO:0000313" key="4">
    <source>
        <dbReference type="Proteomes" id="UP000194439"/>
    </source>
</evidence>
<dbReference type="Pfam" id="PF03358">
    <property type="entry name" value="FMN_red"/>
    <property type="match status" value="1"/>
</dbReference>
<dbReference type="Proteomes" id="UP000194439">
    <property type="component" value="Unassembled WGS sequence"/>
</dbReference>
<dbReference type="InterPro" id="IPR050712">
    <property type="entry name" value="NAD(P)H-dep_reductase"/>
</dbReference>
<proteinExistence type="inferred from homology"/>
<dbReference type="SUPFAM" id="SSF52218">
    <property type="entry name" value="Flavoproteins"/>
    <property type="match status" value="1"/>
</dbReference>
<protein>
    <submittedName>
        <fullName evidence="3">NADPH azoreductase</fullName>
        <ecNumber evidence="3">1.7.1.6</ecNumber>
    </submittedName>
</protein>
<dbReference type="PANTHER" id="PTHR30543">
    <property type="entry name" value="CHROMATE REDUCTASE"/>
    <property type="match status" value="1"/>
</dbReference>
<dbReference type="InterPro" id="IPR005025">
    <property type="entry name" value="FMN_Rdtase-like_dom"/>
</dbReference>